<feature type="non-terminal residue" evidence="3">
    <location>
        <position position="1"/>
    </location>
</feature>
<accession>A0A383EWM4</accession>
<feature type="transmembrane region" description="Helical" evidence="1">
    <location>
        <begin position="66"/>
        <end position="86"/>
    </location>
</feature>
<name>A0A383EWM4_9ZZZZ</name>
<feature type="non-terminal residue" evidence="3">
    <location>
        <position position="225"/>
    </location>
</feature>
<proteinExistence type="predicted"/>
<protein>
    <recommendedName>
        <fullName evidence="2">DUF2157 domain-containing protein</fullName>
    </recommendedName>
</protein>
<feature type="transmembrane region" description="Helical" evidence="1">
    <location>
        <begin position="145"/>
        <end position="162"/>
    </location>
</feature>
<keyword evidence="1" id="KW-1133">Transmembrane helix</keyword>
<keyword evidence="1" id="KW-0472">Membrane</keyword>
<reference evidence="3" key="1">
    <citation type="submission" date="2018-05" db="EMBL/GenBank/DDBJ databases">
        <authorList>
            <person name="Lanie J.A."/>
            <person name="Ng W.-L."/>
            <person name="Kazmierczak K.M."/>
            <person name="Andrzejewski T.M."/>
            <person name="Davidsen T.M."/>
            <person name="Wayne K.J."/>
            <person name="Tettelin H."/>
            <person name="Glass J.I."/>
            <person name="Rusch D."/>
            <person name="Podicherti R."/>
            <person name="Tsui H.-C.T."/>
            <person name="Winkler M.E."/>
        </authorList>
    </citation>
    <scope>NUCLEOTIDE SEQUENCE</scope>
</reference>
<sequence>VNLEKKLREWRTAEVIDQETEDRILEFETRSKSGTLLYALGGLGALTVGIGIISIVAANWELIPYQIKLAIDILFAIALASAIYWADVRGRNWLKETFLAIFYIYILGSIGLIGQIYQLGSPPYQALLLWTFCTVPIVLFGRSRFLAVLWICGLTLTYSLAVEPLHDALNLDDSAMLALIYLWPFVLLLTGSIKTLKDSKPAYVRAFITFGVGGVLPLGSYFQLF</sequence>
<dbReference type="InterPro" id="IPR018677">
    <property type="entry name" value="DUF2157"/>
</dbReference>
<feature type="domain" description="DUF2157" evidence="2">
    <location>
        <begin position="9"/>
        <end position="146"/>
    </location>
</feature>
<feature type="transmembrane region" description="Helical" evidence="1">
    <location>
        <begin position="174"/>
        <end position="190"/>
    </location>
</feature>
<dbReference type="Pfam" id="PF09925">
    <property type="entry name" value="DUF2157"/>
    <property type="match status" value="1"/>
</dbReference>
<evidence type="ECO:0000313" key="3">
    <source>
        <dbReference type="EMBL" id="SVE60498.1"/>
    </source>
</evidence>
<feature type="transmembrane region" description="Helical" evidence="1">
    <location>
        <begin position="98"/>
        <end position="117"/>
    </location>
</feature>
<evidence type="ECO:0000259" key="2">
    <source>
        <dbReference type="Pfam" id="PF09925"/>
    </source>
</evidence>
<dbReference type="AlphaFoldDB" id="A0A383EWM4"/>
<feature type="transmembrane region" description="Helical" evidence="1">
    <location>
        <begin position="202"/>
        <end position="222"/>
    </location>
</feature>
<dbReference type="EMBL" id="UINC01228963">
    <property type="protein sequence ID" value="SVE60498.1"/>
    <property type="molecule type" value="Genomic_DNA"/>
</dbReference>
<keyword evidence="1" id="KW-0812">Transmembrane</keyword>
<organism evidence="3">
    <name type="scientific">marine metagenome</name>
    <dbReference type="NCBI Taxonomy" id="408172"/>
    <lineage>
        <taxon>unclassified sequences</taxon>
        <taxon>metagenomes</taxon>
        <taxon>ecological metagenomes</taxon>
    </lineage>
</organism>
<feature type="transmembrane region" description="Helical" evidence="1">
    <location>
        <begin position="123"/>
        <end position="140"/>
    </location>
</feature>
<evidence type="ECO:0000256" key="1">
    <source>
        <dbReference type="SAM" id="Phobius"/>
    </source>
</evidence>
<feature type="transmembrane region" description="Helical" evidence="1">
    <location>
        <begin position="36"/>
        <end position="60"/>
    </location>
</feature>
<gene>
    <name evidence="3" type="ORF">METZ01_LOCUS513352</name>
</gene>